<gene>
    <name evidence="3" type="ORF">A8L45_00295</name>
</gene>
<dbReference type="GO" id="GO:0016887">
    <property type="term" value="F:ATP hydrolysis activity"/>
    <property type="evidence" value="ECO:0007669"/>
    <property type="project" value="TreeGrafter"/>
</dbReference>
<evidence type="ECO:0000313" key="4">
    <source>
        <dbReference type="Proteomes" id="UP000094936"/>
    </source>
</evidence>
<dbReference type="Gene3D" id="3.40.50.2300">
    <property type="match status" value="1"/>
</dbReference>
<dbReference type="InterPro" id="IPR027417">
    <property type="entry name" value="P-loop_NTPase"/>
</dbReference>
<dbReference type="GO" id="GO:0051782">
    <property type="term" value="P:negative regulation of cell division"/>
    <property type="evidence" value="ECO:0007669"/>
    <property type="project" value="TreeGrafter"/>
</dbReference>
<keyword evidence="4" id="KW-1185">Reference proteome</keyword>
<evidence type="ECO:0000256" key="1">
    <source>
        <dbReference type="ARBA" id="ARBA00022741"/>
    </source>
</evidence>
<evidence type="ECO:0000256" key="2">
    <source>
        <dbReference type="ARBA" id="ARBA00022840"/>
    </source>
</evidence>
<dbReference type="EMBL" id="LYBM01000001">
    <property type="protein sequence ID" value="ODA36080.1"/>
    <property type="molecule type" value="Genomic_DNA"/>
</dbReference>
<comment type="caution">
    <text evidence="3">The sequence shown here is derived from an EMBL/GenBank/DDBJ whole genome shotgun (WGS) entry which is preliminary data.</text>
</comment>
<name>A0A1C3ES68_9GAMM</name>
<dbReference type="Proteomes" id="UP000094936">
    <property type="component" value="Unassembled WGS sequence"/>
</dbReference>
<keyword evidence="2" id="KW-0067">ATP-binding</keyword>
<dbReference type="PANTHER" id="PTHR43384:SF6">
    <property type="entry name" value="SEPTUM SITE-DETERMINING PROTEIN MIND HOMOLOG, CHLOROPLASTIC"/>
    <property type="match status" value="1"/>
</dbReference>
<dbReference type="GO" id="GO:0005524">
    <property type="term" value="F:ATP binding"/>
    <property type="evidence" value="ECO:0007669"/>
    <property type="project" value="UniProtKB-KW"/>
</dbReference>
<reference evidence="3 4" key="1">
    <citation type="submission" date="2016-05" db="EMBL/GenBank/DDBJ databases">
        <title>Genomic Taxonomy of the Vibrionaceae.</title>
        <authorList>
            <person name="Gomez-Gil B."/>
            <person name="Enciso-Ibarra J."/>
        </authorList>
    </citation>
    <scope>NUCLEOTIDE SEQUENCE [LARGE SCALE GENOMIC DNA]</scope>
    <source>
        <strain evidence="3 4">CAIM 1920</strain>
    </source>
</reference>
<dbReference type="AlphaFoldDB" id="A0A1C3ES68"/>
<protein>
    <submittedName>
        <fullName evidence="3">Chromosome partitioning protein ParA</fullName>
    </submittedName>
</protein>
<dbReference type="InterPro" id="IPR050625">
    <property type="entry name" value="ParA/MinD_ATPase"/>
</dbReference>
<dbReference type="STRING" id="1080227.A8L45_00295"/>
<dbReference type="SUPFAM" id="SSF52540">
    <property type="entry name" value="P-loop containing nucleoside triphosphate hydrolases"/>
    <property type="match status" value="1"/>
</dbReference>
<organism evidence="3 4">
    <name type="scientific">Veronia pacifica</name>
    <dbReference type="NCBI Taxonomy" id="1080227"/>
    <lineage>
        <taxon>Bacteria</taxon>
        <taxon>Pseudomonadati</taxon>
        <taxon>Pseudomonadota</taxon>
        <taxon>Gammaproteobacteria</taxon>
        <taxon>Vibrionales</taxon>
        <taxon>Vibrionaceae</taxon>
        <taxon>Veronia</taxon>
    </lineage>
</organism>
<dbReference type="GO" id="GO:0009898">
    <property type="term" value="C:cytoplasmic side of plasma membrane"/>
    <property type="evidence" value="ECO:0007669"/>
    <property type="project" value="TreeGrafter"/>
</dbReference>
<sequence>MFDLAKSLSTQAETKAEKEKSVDCTLFFQSDECKALVEEVFRFEGWPAPEVQPYSRSLNDMESLESLVILDLNRSQNVVKDAVRFANQLPQRKGVIVIGQEDAISTLRSLKEMGFYYVFWPISKQELSDFIRHVHDNQKQFRGVSQNRKAKSVAVVGAKGGVGTSLISAEIASVLADGGANTILVNHNYRDVGIDVILGLKNFQKQDSQSLSYQINDLDEESASEYLNKVTKHLKLLSLDGEEQPETLRDYSHTLCDLLNRQAHFIIEDYSASIHMPVDTDRLVERNDIVVIVTDLSVNSVRSTARLINQIGDRQQPQTVSTRILVFVNIHRPDSAFPLKVSEVEDFLSRDVDVVLPFDKHFSKLLLEGKRLFKLESGNDRPFFDAARIINGQSSQRRVGAGGRLLSRLSNFSWLTGRAER</sequence>
<dbReference type="PANTHER" id="PTHR43384">
    <property type="entry name" value="SEPTUM SITE-DETERMINING PROTEIN MIND HOMOLOG, CHLOROPLASTIC-RELATED"/>
    <property type="match status" value="1"/>
</dbReference>
<keyword evidence="1" id="KW-0547">Nucleotide-binding</keyword>
<dbReference type="RefSeq" id="WP_068898022.1">
    <property type="nucleotide sequence ID" value="NZ_JBHUIF010000002.1"/>
</dbReference>
<evidence type="ECO:0000313" key="3">
    <source>
        <dbReference type="EMBL" id="ODA36080.1"/>
    </source>
</evidence>
<accession>A0A1C3ES68</accession>
<dbReference type="Gene3D" id="3.40.50.300">
    <property type="entry name" value="P-loop containing nucleotide triphosphate hydrolases"/>
    <property type="match status" value="1"/>
</dbReference>
<dbReference type="OrthoDB" id="6250531at2"/>
<dbReference type="GO" id="GO:0005829">
    <property type="term" value="C:cytosol"/>
    <property type="evidence" value="ECO:0007669"/>
    <property type="project" value="TreeGrafter"/>
</dbReference>
<proteinExistence type="predicted"/>